<evidence type="ECO:0000256" key="10">
    <source>
        <dbReference type="ARBA" id="ARBA00023283"/>
    </source>
</evidence>
<evidence type="ECO:0000313" key="13">
    <source>
        <dbReference type="EMBL" id="KAH3775482.1"/>
    </source>
</evidence>
<dbReference type="CDD" id="cd19437">
    <property type="entry name" value="lipocalin_apoD-like"/>
    <property type="match status" value="1"/>
</dbReference>
<dbReference type="InterPro" id="IPR000566">
    <property type="entry name" value="Lipocln_cytosolic_FA-bd_dom"/>
</dbReference>
<keyword evidence="8" id="KW-1015">Disulfide bond</keyword>
<dbReference type="AlphaFoldDB" id="A0A9D4E7Q9"/>
<dbReference type="OrthoDB" id="565904at2759"/>
<reference evidence="13" key="1">
    <citation type="journal article" date="2019" name="bioRxiv">
        <title>The Genome of the Zebra Mussel, Dreissena polymorpha: A Resource for Invasive Species Research.</title>
        <authorList>
            <person name="McCartney M.A."/>
            <person name="Auch B."/>
            <person name="Kono T."/>
            <person name="Mallez S."/>
            <person name="Zhang Y."/>
            <person name="Obille A."/>
            <person name="Becker A."/>
            <person name="Abrahante J.E."/>
            <person name="Garbe J."/>
            <person name="Badalamenti J.P."/>
            <person name="Herman A."/>
            <person name="Mangelson H."/>
            <person name="Liachko I."/>
            <person name="Sullivan S."/>
            <person name="Sone E.D."/>
            <person name="Koren S."/>
            <person name="Silverstein K.A.T."/>
            <person name="Beckman K.B."/>
            <person name="Gohl D.M."/>
        </authorList>
    </citation>
    <scope>NUCLEOTIDE SEQUENCE</scope>
    <source>
        <strain evidence="13">Duluth1</strain>
        <tissue evidence="13">Whole animal</tissue>
    </source>
</reference>
<gene>
    <name evidence="13" type="ORF">DPMN_176885</name>
</gene>
<keyword evidence="4" id="KW-0813">Transport</keyword>
<keyword evidence="10" id="KW-0873">Pyrrolidone carboxylic acid</keyword>
<dbReference type="GO" id="GO:0006629">
    <property type="term" value="P:lipid metabolic process"/>
    <property type="evidence" value="ECO:0007669"/>
    <property type="project" value="TreeGrafter"/>
</dbReference>
<feature type="chain" id="PRO_5039776285" description="Apolipoprotein D" evidence="11">
    <location>
        <begin position="23"/>
        <end position="194"/>
    </location>
</feature>
<dbReference type="GO" id="GO:0005576">
    <property type="term" value="C:extracellular region"/>
    <property type="evidence" value="ECO:0007669"/>
    <property type="project" value="UniProtKB-SubCell"/>
</dbReference>
<dbReference type="GO" id="GO:0008289">
    <property type="term" value="F:lipid binding"/>
    <property type="evidence" value="ECO:0007669"/>
    <property type="project" value="UniProtKB-KW"/>
</dbReference>
<dbReference type="GO" id="GO:0000302">
    <property type="term" value="P:response to reactive oxygen species"/>
    <property type="evidence" value="ECO:0007669"/>
    <property type="project" value="TreeGrafter"/>
</dbReference>
<evidence type="ECO:0000313" key="14">
    <source>
        <dbReference type="Proteomes" id="UP000828390"/>
    </source>
</evidence>
<feature type="domain" description="Lipocalin/cytosolic fatty-acid binding" evidence="12">
    <location>
        <begin position="40"/>
        <end position="182"/>
    </location>
</feature>
<evidence type="ECO:0000259" key="12">
    <source>
        <dbReference type="Pfam" id="PF08212"/>
    </source>
</evidence>
<dbReference type="PANTHER" id="PTHR10612">
    <property type="entry name" value="APOLIPOPROTEIN D"/>
    <property type="match status" value="1"/>
</dbReference>
<proteinExistence type="inferred from homology"/>
<name>A0A9D4E7Q9_DREPO</name>
<keyword evidence="7" id="KW-0446">Lipid-binding</keyword>
<feature type="signal peptide" evidence="11">
    <location>
        <begin position="1"/>
        <end position="22"/>
    </location>
</feature>
<dbReference type="Proteomes" id="UP000828390">
    <property type="component" value="Unassembled WGS sequence"/>
</dbReference>
<protein>
    <recommendedName>
        <fullName evidence="3">Apolipoprotein D</fullName>
    </recommendedName>
</protein>
<dbReference type="GO" id="GO:0005737">
    <property type="term" value="C:cytoplasm"/>
    <property type="evidence" value="ECO:0007669"/>
    <property type="project" value="TreeGrafter"/>
</dbReference>
<evidence type="ECO:0000256" key="11">
    <source>
        <dbReference type="PIRNR" id="PIRNR036893"/>
    </source>
</evidence>
<evidence type="ECO:0000256" key="7">
    <source>
        <dbReference type="ARBA" id="ARBA00023121"/>
    </source>
</evidence>
<accession>A0A9D4E7Q9</accession>
<reference evidence="13" key="2">
    <citation type="submission" date="2020-11" db="EMBL/GenBank/DDBJ databases">
        <authorList>
            <person name="McCartney M.A."/>
            <person name="Auch B."/>
            <person name="Kono T."/>
            <person name="Mallez S."/>
            <person name="Becker A."/>
            <person name="Gohl D.M."/>
            <person name="Silverstein K.A.T."/>
            <person name="Koren S."/>
            <person name="Bechman K.B."/>
            <person name="Herman A."/>
            <person name="Abrahante J.E."/>
            <person name="Garbe J."/>
        </authorList>
    </citation>
    <scope>NUCLEOTIDE SEQUENCE</scope>
    <source>
        <strain evidence="13">Duluth1</strain>
        <tissue evidence="13">Whole animal</tissue>
    </source>
</reference>
<dbReference type="EMBL" id="JAIWYP010000009">
    <property type="protein sequence ID" value="KAH3775482.1"/>
    <property type="molecule type" value="Genomic_DNA"/>
</dbReference>
<comment type="subcellular location">
    <subcellularLocation>
        <location evidence="1">Secreted</location>
    </subcellularLocation>
</comment>
<evidence type="ECO:0000256" key="5">
    <source>
        <dbReference type="ARBA" id="ARBA00022525"/>
    </source>
</evidence>
<sequence>MTQGTLYTSAAVCFLCLGAVSTQVFGPGSCPNVNAQSTFNLTRYLGDWFEQYRFYAAFESGQDCAKANYQLKPDGHIRIFNSGFKNGNPVNATGDAYVADPVNAPAKLKLRFSSLAPYGDYWVIDTDYDHYTFIYTCSNVLGLTHYEFAWILTRSPVISEDVKTKLFNEAKALKIDTTHFATQNRTNCPDGIAL</sequence>
<dbReference type="Pfam" id="PF08212">
    <property type="entry name" value="Lipocalin_2"/>
    <property type="match status" value="1"/>
</dbReference>
<keyword evidence="5" id="KW-0964">Secreted</keyword>
<dbReference type="PIRSF" id="PIRSF036893">
    <property type="entry name" value="Lipocalin_ApoD"/>
    <property type="match status" value="1"/>
</dbReference>
<keyword evidence="14" id="KW-1185">Reference proteome</keyword>
<evidence type="ECO:0000256" key="8">
    <source>
        <dbReference type="ARBA" id="ARBA00023157"/>
    </source>
</evidence>
<dbReference type="Gene3D" id="2.40.128.20">
    <property type="match status" value="1"/>
</dbReference>
<evidence type="ECO:0000256" key="6">
    <source>
        <dbReference type="ARBA" id="ARBA00022729"/>
    </source>
</evidence>
<evidence type="ECO:0000256" key="9">
    <source>
        <dbReference type="ARBA" id="ARBA00023180"/>
    </source>
</evidence>
<dbReference type="GO" id="GO:0007420">
    <property type="term" value="P:brain development"/>
    <property type="evidence" value="ECO:0007669"/>
    <property type="project" value="InterPro"/>
</dbReference>
<dbReference type="GO" id="GO:0042246">
    <property type="term" value="P:tissue regeneration"/>
    <property type="evidence" value="ECO:0007669"/>
    <property type="project" value="InterPro"/>
</dbReference>
<comment type="caution">
    <text evidence="13">The sequence shown here is derived from an EMBL/GenBank/DDBJ whole genome shotgun (WGS) entry which is preliminary data.</text>
</comment>
<evidence type="ECO:0000256" key="3">
    <source>
        <dbReference type="ARBA" id="ARBA00019890"/>
    </source>
</evidence>
<dbReference type="PANTHER" id="PTHR10612:SF34">
    <property type="entry name" value="APOLIPOPROTEIN D"/>
    <property type="match status" value="1"/>
</dbReference>
<keyword evidence="9" id="KW-0325">Glycoprotein</keyword>
<dbReference type="PRINTS" id="PR00179">
    <property type="entry name" value="LIPOCALIN"/>
</dbReference>
<dbReference type="InterPro" id="IPR022271">
    <property type="entry name" value="Lipocalin_ApoD"/>
</dbReference>
<evidence type="ECO:0000256" key="2">
    <source>
        <dbReference type="ARBA" id="ARBA00006889"/>
    </source>
</evidence>
<keyword evidence="6 11" id="KW-0732">Signal</keyword>
<comment type="similarity">
    <text evidence="2 11">Belongs to the calycin superfamily. Lipocalin family.</text>
</comment>
<evidence type="ECO:0000256" key="1">
    <source>
        <dbReference type="ARBA" id="ARBA00004613"/>
    </source>
</evidence>
<dbReference type="PRINTS" id="PR01219">
    <property type="entry name" value="APOLIPOPROTD"/>
</dbReference>
<dbReference type="InterPro" id="IPR012674">
    <property type="entry name" value="Calycin"/>
</dbReference>
<dbReference type="InterPro" id="IPR002969">
    <property type="entry name" value="ApolipopD"/>
</dbReference>
<evidence type="ECO:0000256" key="4">
    <source>
        <dbReference type="ARBA" id="ARBA00022448"/>
    </source>
</evidence>
<dbReference type="SUPFAM" id="SSF50814">
    <property type="entry name" value="Lipocalins"/>
    <property type="match status" value="1"/>
</dbReference>
<organism evidence="13 14">
    <name type="scientific">Dreissena polymorpha</name>
    <name type="common">Zebra mussel</name>
    <name type="synonym">Mytilus polymorpha</name>
    <dbReference type="NCBI Taxonomy" id="45954"/>
    <lineage>
        <taxon>Eukaryota</taxon>
        <taxon>Metazoa</taxon>
        <taxon>Spiralia</taxon>
        <taxon>Lophotrochozoa</taxon>
        <taxon>Mollusca</taxon>
        <taxon>Bivalvia</taxon>
        <taxon>Autobranchia</taxon>
        <taxon>Heteroconchia</taxon>
        <taxon>Euheterodonta</taxon>
        <taxon>Imparidentia</taxon>
        <taxon>Neoheterodontei</taxon>
        <taxon>Myida</taxon>
        <taxon>Dreissenoidea</taxon>
        <taxon>Dreissenidae</taxon>
        <taxon>Dreissena</taxon>
    </lineage>
</organism>
<dbReference type="FunFam" id="2.40.128.20:FF:000003">
    <property type="entry name" value="Apolipoprotein D"/>
    <property type="match status" value="1"/>
</dbReference>
<dbReference type="GO" id="GO:0006869">
    <property type="term" value="P:lipid transport"/>
    <property type="evidence" value="ECO:0007669"/>
    <property type="project" value="InterPro"/>
</dbReference>